<feature type="site" description="Interaction with phosphoserine on interacting protein" evidence="2">
    <location>
        <position position="60"/>
    </location>
</feature>
<organism evidence="4 5">
    <name type="scientific">Tetrahymena thermophila (strain SB210)</name>
    <dbReference type="NCBI Taxonomy" id="312017"/>
    <lineage>
        <taxon>Eukaryota</taxon>
        <taxon>Sar</taxon>
        <taxon>Alveolata</taxon>
        <taxon>Ciliophora</taxon>
        <taxon>Intramacronucleata</taxon>
        <taxon>Oligohymenophorea</taxon>
        <taxon>Hymenostomatida</taxon>
        <taxon>Tetrahymenina</taxon>
        <taxon>Tetrahymenidae</taxon>
        <taxon>Tetrahymena</taxon>
    </lineage>
</organism>
<evidence type="ECO:0000313" key="5">
    <source>
        <dbReference type="Proteomes" id="UP000009168"/>
    </source>
</evidence>
<dbReference type="GeneID" id="7844402"/>
<dbReference type="OrthoDB" id="10260625at2759"/>
<dbReference type="eggNOG" id="KOG0841">
    <property type="taxonomic scope" value="Eukaryota"/>
</dbReference>
<dbReference type="PRINTS" id="PR00305">
    <property type="entry name" value="1433ZETA"/>
</dbReference>
<dbReference type="PANTHER" id="PTHR18860">
    <property type="entry name" value="14-3-3 PROTEIN"/>
    <property type="match status" value="1"/>
</dbReference>
<dbReference type="KEGG" id="tet:TTHERM_01386060"/>
<dbReference type="InParanoid" id="Q22WU6"/>
<name>Q22WU6_TETTS</name>
<evidence type="ECO:0000256" key="2">
    <source>
        <dbReference type="PIRSR" id="PIRSR000868-1"/>
    </source>
</evidence>
<dbReference type="EMBL" id="GG662812">
    <property type="protein sequence ID" value="EAR89746.2"/>
    <property type="molecule type" value="Genomic_DNA"/>
</dbReference>
<dbReference type="RefSeq" id="XP_001009991.2">
    <property type="nucleotide sequence ID" value="XM_001009991.2"/>
</dbReference>
<dbReference type="HOGENOM" id="CLU_058290_0_1_1"/>
<dbReference type="STRING" id="312017.Q22WU6"/>
<dbReference type="Gene3D" id="1.20.190.20">
    <property type="entry name" value="14-3-3 domain"/>
    <property type="match status" value="1"/>
</dbReference>
<comment type="similarity">
    <text evidence="1">Belongs to the 14-3-3 family.</text>
</comment>
<reference evidence="5" key="1">
    <citation type="journal article" date="2006" name="PLoS Biol.">
        <title>Macronuclear genome sequence of the ciliate Tetrahymena thermophila, a model eukaryote.</title>
        <authorList>
            <person name="Eisen J.A."/>
            <person name="Coyne R.S."/>
            <person name="Wu M."/>
            <person name="Wu D."/>
            <person name="Thiagarajan M."/>
            <person name="Wortman J.R."/>
            <person name="Badger J.H."/>
            <person name="Ren Q."/>
            <person name="Amedeo P."/>
            <person name="Jones K.M."/>
            <person name="Tallon L.J."/>
            <person name="Delcher A.L."/>
            <person name="Salzberg S.L."/>
            <person name="Silva J.C."/>
            <person name="Haas B.J."/>
            <person name="Majoros W.H."/>
            <person name="Farzad M."/>
            <person name="Carlton J.M."/>
            <person name="Smith R.K. Jr."/>
            <person name="Garg J."/>
            <person name="Pearlman R.E."/>
            <person name="Karrer K.M."/>
            <person name="Sun L."/>
            <person name="Manning G."/>
            <person name="Elde N.C."/>
            <person name="Turkewitz A.P."/>
            <person name="Asai D.J."/>
            <person name="Wilkes D.E."/>
            <person name="Wang Y."/>
            <person name="Cai H."/>
            <person name="Collins K."/>
            <person name="Stewart B.A."/>
            <person name="Lee S.R."/>
            <person name="Wilamowska K."/>
            <person name="Weinberg Z."/>
            <person name="Ruzzo W.L."/>
            <person name="Wloga D."/>
            <person name="Gaertig J."/>
            <person name="Frankel J."/>
            <person name="Tsao C.-C."/>
            <person name="Gorovsky M.A."/>
            <person name="Keeling P.J."/>
            <person name="Waller R.F."/>
            <person name="Patron N.J."/>
            <person name="Cherry J.M."/>
            <person name="Stover N.A."/>
            <person name="Krieger C.J."/>
            <person name="del Toro C."/>
            <person name="Ryder H.F."/>
            <person name="Williamson S.C."/>
            <person name="Barbeau R.A."/>
            <person name="Hamilton E.P."/>
            <person name="Orias E."/>
        </authorList>
    </citation>
    <scope>NUCLEOTIDE SEQUENCE [LARGE SCALE GENOMIC DNA]</scope>
    <source>
        <strain evidence="5">SB210</strain>
    </source>
</reference>
<dbReference type="CDD" id="cd08774">
    <property type="entry name" value="14-3-3"/>
    <property type="match status" value="1"/>
</dbReference>
<dbReference type="SUPFAM" id="SSF48445">
    <property type="entry name" value="14-3-3 protein"/>
    <property type="match status" value="1"/>
</dbReference>
<dbReference type="Pfam" id="PF00244">
    <property type="entry name" value="14-3-3"/>
    <property type="match status" value="1"/>
</dbReference>
<accession>Q22WU6</accession>
<dbReference type="InterPro" id="IPR000308">
    <property type="entry name" value="14-3-3"/>
</dbReference>
<dbReference type="PIRSF" id="PIRSF000868">
    <property type="entry name" value="14-3-3"/>
    <property type="match status" value="1"/>
</dbReference>
<dbReference type="AlphaFoldDB" id="Q22WU6"/>
<dbReference type="InterPro" id="IPR023410">
    <property type="entry name" value="14-3-3_domain"/>
</dbReference>
<sequence length="247" mass="28789">MTNQFTRQDLIQLAKLSDRAEKYNEMITYMLLASKFNQDFSDEERKLFTFAIKKSTQPRRTACTFISNIQDKKDKEDEQFQKCLQAFKQKIARELIQLCDDILEAVIHSLNNKILTVESKVYYLKIKGDCYRILAEQDFGNTHASDNAFETYSLGYDIAQQKLCPLNSIRLSLTNNFCVFYYEIMRDPTKACLTGQKLINLALDHAELNGCESCNNFTATKSALFPLVDNIKYWTFIQQENYFVEEL</sequence>
<protein>
    <submittedName>
        <fullName evidence="4">14-3-3 family protein 14-3-3 beta/zeta</fullName>
    </submittedName>
</protein>
<evidence type="ECO:0000256" key="1">
    <source>
        <dbReference type="ARBA" id="ARBA00006141"/>
    </source>
</evidence>
<keyword evidence="5" id="KW-1185">Reference proteome</keyword>
<feature type="site" description="Interaction with phosphoserine on interacting protein" evidence="2">
    <location>
        <position position="132"/>
    </location>
</feature>
<dbReference type="Proteomes" id="UP000009168">
    <property type="component" value="Unassembled WGS sequence"/>
</dbReference>
<evidence type="ECO:0000259" key="3">
    <source>
        <dbReference type="SMART" id="SM00101"/>
    </source>
</evidence>
<gene>
    <name evidence="4" type="ORF">TTHERM_01386060</name>
</gene>
<feature type="domain" description="14-3-3" evidence="3">
    <location>
        <begin position="7"/>
        <end position="246"/>
    </location>
</feature>
<dbReference type="SMART" id="SM00101">
    <property type="entry name" value="14_3_3"/>
    <property type="match status" value="1"/>
</dbReference>
<proteinExistence type="inferred from homology"/>
<evidence type="ECO:0000313" key="4">
    <source>
        <dbReference type="EMBL" id="EAR89746.2"/>
    </source>
</evidence>
<dbReference type="InterPro" id="IPR036815">
    <property type="entry name" value="14-3-3_dom_sf"/>
</dbReference>